<dbReference type="InterPro" id="IPR001173">
    <property type="entry name" value="Glyco_trans_2-like"/>
</dbReference>
<dbReference type="Proteomes" id="UP000316330">
    <property type="component" value="Unassembled WGS sequence"/>
</dbReference>
<feature type="domain" description="Glycosyltransferase 2-like" evidence="3">
    <location>
        <begin position="8"/>
        <end position="168"/>
    </location>
</feature>
<dbReference type="Gene3D" id="3.40.50.2000">
    <property type="entry name" value="Glycogen Phosphorylase B"/>
    <property type="match status" value="2"/>
</dbReference>
<dbReference type="SUPFAM" id="SSF53756">
    <property type="entry name" value="UDP-Glycosyltransferase/glycogen phosphorylase"/>
    <property type="match status" value="1"/>
</dbReference>
<feature type="domain" description="Glycosyl transferase family 1" evidence="2">
    <location>
        <begin position="492"/>
        <end position="661"/>
    </location>
</feature>
<reference evidence="4 5" key="1">
    <citation type="submission" date="2019-07" db="EMBL/GenBank/DDBJ databases">
        <authorList>
            <person name="Kim J."/>
        </authorList>
    </citation>
    <scope>NUCLEOTIDE SEQUENCE [LARGE SCALE GENOMIC DNA]</scope>
    <source>
        <strain evidence="4 5">G13</strain>
    </source>
</reference>
<evidence type="ECO:0000259" key="2">
    <source>
        <dbReference type="Pfam" id="PF00534"/>
    </source>
</evidence>
<dbReference type="OrthoDB" id="9787617at2"/>
<dbReference type="RefSeq" id="WP_144698839.1">
    <property type="nucleotide sequence ID" value="NZ_VNJJ01000002.1"/>
</dbReference>
<sequence length="802" mass="91452">MAAEPKVSIVIPVYNGANYLHEAINCALAQTYLNTEVVVVNDGSNDDGETERIALSYGDRIRYFAKENGGVATALNLGLEKMTGDYFSWLSHDDMYTPDKIEKQIKALRQFGEQAVVFSDYCHISPTGKLLHTYRVSPHGTSNTRALLAISYEVGFHGCAFLIPRQYFDRFGVFNPALRYTQDADMWFRMAGNVPFIHVKEVLVRSRQHEEQDSQKHRDGFLLEADRVMSRMIRDLTMEEVGLYSGQSYTYLESKFHSFMKTGFEKSAYRLLKHLCSSTMAPKEIEMVSNLIQANAGIKEINHSPCHWERNLYPLLTKKKSKPRIVVYSGVWIRGGGERVLSAITETLKDKYDWYIVSNDLLNKEGFPIAKEITHIRLKVGTMENLCTQLAVVCSLLDADLFMASPNFDINLLPIYEKLRGLEIRSIACNFGHYFLPYIIEDLYPIIERRTEAFSQASAVTWLTSFSANVYAQLNDNGALLPTPNTFPKSSVKAPKDKKVVLSVGRFNDPIKRLDRILKVFAKVLTSQPDAELHLVGPYKLNVRTDSRSKETIGELIARLRIPKDKMLFVGEQENVEPFYMKASVLLLTSESEGIPMVLNEAGTFGLPCVISDISGLEDMITDGESGYIVPQEDLDLMASKVSALLSDFDLRDRMGNRAYELVERFARQRICERWERLMDTVLSVKGQDELNSILNDRFMEPPAHYESFSRKVIREYERNISLVIENKGAHNVPQPRLETDLDSHLEIAAEIEGNFRASIHAEAYQQAAQEFSNTVSWRVTRPLRWCKRFYVSARERLTRNE</sequence>
<dbReference type="EMBL" id="VNJJ01000002">
    <property type="protein sequence ID" value="TVY03139.1"/>
    <property type="molecule type" value="Genomic_DNA"/>
</dbReference>
<protein>
    <submittedName>
        <fullName evidence="4">Glycosyltransferase</fullName>
    </submittedName>
</protein>
<dbReference type="Pfam" id="PF00535">
    <property type="entry name" value="Glycos_transf_2"/>
    <property type="match status" value="1"/>
</dbReference>
<dbReference type="SUPFAM" id="SSF53448">
    <property type="entry name" value="Nucleotide-diphospho-sugar transferases"/>
    <property type="match status" value="1"/>
</dbReference>
<dbReference type="InterPro" id="IPR001296">
    <property type="entry name" value="Glyco_trans_1"/>
</dbReference>
<comment type="caution">
    <text evidence="4">The sequence shown here is derived from an EMBL/GenBank/DDBJ whole genome shotgun (WGS) entry which is preliminary data.</text>
</comment>
<comment type="similarity">
    <text evidence="1">Belongs to the glycosyltransferase 2 family.</text>
</comment>
<proteinExistence type="inferred from homology"/>
<dbReference type="InterPro" id="IPR029044">
    <property type="entry name" value="Nucleotide-diphossugar_trans"/>
</dbReference>
<dbReference type="Pfam" id="PF00534">
    <property type="entry name" value="Glycos_transf_1"/>
    <property type="match status" value="1"/>
</dbReference>
<evidence type="ECO:0000256" key="1">
    <source>
        <dbReference type="ARBA" id="ARBA00006739"/>
    </source>
</evidence>
<evidence type="ECO:0000259" key="3">
    <source>
        <dbReference type="Pfam" id="PF00535"/>
    </source>
</evidence>
<dbReference type="Gene3D" id="3.90.550.10">
    <property type="entry name" value="Spore Coat Polysaccharide Biosynthesis Protein SpsA, Chain A"/>
    <property type="match status" value="1"/>
</dbReference>
<gene>
    <name evidence="4" type="ORF">FPZ45_04470</name>
</gene>
<dbReference type="GO" id="GO:0016758">
    <property type="term" value="F:hexosyltransferase activity"/>
    <property type="evidence" value="ECO:0007669"/>
    <property type="project" value="UniProtKB-ARBA"/>
</dbReference>
<evidence type="ECO:0000313" key="4">
    <source>
        <dbReference type="EMBL" id="TVY03139.1"/>
    </source>
</evidence>
<keyword evidence="5" id="KW-1185">Reference proteome</keyword>
<dbReference type="PANTHER" id="PTHR22916">
    <property type="entry name" value="GLYCOSYLTRANSFERASE"/>
    <property type="match status" value="1"/>
</dbReference>
<evidence type="ECO:0000313" key="5">
    <source>
        <dbReference type="Proteomes" id="UP000316330"/>
    </source>
</evidence>
<keyword evidence="4" id="KW-0808">Transferase</keyword>
<name>A0A559JTD2_9BACL</name>
<dbReference type="PANTHER" id="PTHR22916:SF3">
    <property type="entry name" value="UDP-GLCNAC:BETAGAL BETA-1,3-N-ACETYLGLUCOSAMINYLTRANSFERASE-LIKE PROTEIN 1"/>
    <property type="match status" value="1"/>
</dbReference>
<organism evidence="4 5">
    <name type="scientific">Cohnella terricola</name>
    <dbReference type="NCBI Taxonomy" id="1289167"/>
    <lineage>
        <taxon>Bacteria</taxon>
        <taxon>Bacillati</taxon>
        <taxon>Bacillota</taxon>
        <taxon>Bacilli</taxon>
        <taxon>Bacillales</taxon>
        <taxon>Paenibacillaceae</taxon>
        <taxon>Cohnella</taxon>
    </lineage>
</organism>
<accession>A0A559JTD2</accession>
<dbReference type="AlphaFoldDB" id="A0A559JTD2"/>